<keyword evidence="1" id="KW-0449">Lipoprotein</keyword>
<reference evidence="1 2" key="1">
    <citation type="journal article" date="2008" name="J. Bacteriol.">
        <title>Insights into plant cell wall degradation from the genome sequence of the soil bacterium Cellvibrio japonicus.</title>
        <authorList>
            <person name="Deboy R.T."/>
            <person name="Mongodin E.F."/>
            <person name="Fouts D.E."/>
            <person name="Tailford L.E."/>
            <person name="Khouri H."/>
            <person name="Emerson J.B."/>
            <person name="Mohamoud Y."/>
            <person name="Watkins K."/>
            <person name="Henrissat B."/>
            <person name="Gilbert H.J."/>
            <person name="Nelson K.E."/>
        </authorList>
    </citation>
    <scope>NUCLEOTIDE SEQUENCE [LARGE SCALE GENOMIC DNA]</scope>
    <source>
        <strain evidence="1 2">Ueda107</strain>
    </source>
</reference>
<dbReference type="RefSeq" id="WP_012489196.1">
    <property type="nucleotide sequence ID" value="NC_010995.1"/>
</dbReference>
<dbReference type="STRING" id="498211.CJA_3621"/>
<accession>B3PH26</accession>
<proteinExistence type="predicted"/>
<organism evidence="1 2">
    <name type="scientific">Cellvibrio japonicus (strain Ueda107)</name>
    <name type="common">Pseudomonas fluorescens subsp. cellulosa</name>
    <dbReference type="NCBI Taxonomy" id="498211"/>
    <lineage>
        <taxon>Bacteria</taxon>
        <taxon>Pseudomonadati</taxon>
        <taxon>Pseudomonadota</taxon>
        <taxon>Gammaproteobacteria</taxon>
        <taxon>Cellvibrionales</taxon>
        <taxon>Cellvibrionaceae</taxon>
        <taxon>Cellvibrio</taxon>
    </lineage>
</organism>
<dbReference type="KEGG" id="cja:CJA_3621"/>
<protein>
    <submittedName>
        <fullName evidence="1">Putative lipoprotein</fullName>
    </submittedName>
</protein>
<gene>
    <name evidence="1" type="ordered locus">CJA_3621</name>
</gene>
<dbReference type="Proteomes" id="UP000001036">
    <property type="component" value="Chromosome"/>
</dbReference>
<evidence type="ECO:0000313" key="2">
    <source>
        <dbReference type="Proteomes" id="UP000001036"/>
    </source>
</evidence>
<dbReference type="PROSITE" id="PS51257">
    <property type="entry name" value="PROKAR_LIPOPROTEIN"/>
    <property type="match status" value="1"/>
</dbReference>
<sequence length="190" mass="20924">MKSFVQLMVLSILVGIMGCAPVRDSAVPVGAEQLLVNGPPDWQRYIGQYPRSADLGQQPYGTPLLLMPAIQTAMARAFAPEILAEIASLTVETPIESLDSDYLHVHLCEAHNCPHAVDLLIDVTNLRMTLLVHQVMVDPPSKATSCYSNQVSRLGELADGVKTQLRQRLFDIPEAADWFDDVACYPQPLR</sequence>
<keyword evidence="2" id="KW-1185">Reference proteome</keyword>
<dbReference type="EMBL" id="CP000934">
    <property type="protein sequence ID" value="ACE85780.1"/>
    <property type="molecule type" value="Genomic_DNA"/>
</dbReference>
<dbReference type="HOGENOM" id="CLU_1425671_0_0_6"/>
<name>B3PH26_CELJU</name>
<evidence type="ECO:0000313" key="1">
    <source>
        <dbReference type="EMBL" id="ACE85780.1"/>
    </source>
</evidence>
<dbReference type="AlphaFoldDB" id="B3PH26"/>